<dbReference type="AlphaFoldDB" id="A0A0L0DD89"/>
<dbReference type="GO" id="GO:0005730">
    <property type="term" value="C:nucleolus"/>
    <property type="evidence" value="ECO:0007669"/>
    <property type="project" value="TreeGrafter"/>
</dbReference>
<dbReference type="EMBL" id="GL349454">
    <property type="protein sequence ID" value="KNC49293.1"/>
    <property type="molecule type" value="Genomic_DNA"/>
</dbReference>
<evidence type="ECO:0000313" key="5">
    <source>
        <dbReference type="EMBL" id="KNC49293.1"/>
    </source>
</evidence>
<dbReference type="Proteomes" id="UP000054408">
    <property type="component" value="Unassembled WGS sequence"/>
</dbReference>
<dbReference type="InterPro" id="IPR050781">
    <property type="entry name" value="CWC22_splicing_factor"/>
</dbReference>
<evidence type="ECO:0000259" key="4">
    <source>
        <dbReference type="PROSITE" id="PS51366"/>
    </source>
</evidence>
<name>A0A0L0DD89_THETB</name>
<keyword evidence="6" id="KW-1185">Reference proteome</keyword>
<reference evidence="5 6" key="1">
    <citation type="submission" date="2010-05" db="EMBL/GenBank/DDBJ databases">
        <title>The Genome Sequence of Thecamonas trahens ATCC 50062.</title>
        <authorList>
            <consortium name="The Broad Institute Genome Sequencing Platform"/>
            <person name="Russ C."/>
            <person name="Cuomo C."/>
            <person name="Shea T."/>
            <person name="Young S.K."/>
            <person name="Zeng Q."/>
            <person name="Koehrsen M."/>
            <person name="Haas B."/>
            <person name="Borodovsky M."/>
            <person name="Guigo R."/>
            <person name="Alvarado L."/>
            <person name="Berlin A."/>
            <person name="Bochicchio J."/>
            <person name="Borenstein D."/>
            <person name="Chapman S."/>
            <person name="Chen Z."/>
            <person name="Freedman E."/>
            <person name="Gellesch M."/>
            <person name="Goldberg J."/>
            <person name="Griggs A."/>
            <person name="Gujja S."/>
            <person name="Heilman E."/>
            <person name="Heiman D."/>
            <person name="Hepburn T."/>
            <person name="Howarth C."/>
            <person name="Jen D."/>
            <person name="Larson L."/>
            <person name="Mehta T."/>
            <person name="Park D."/>
            <person name="Pearson M."/>
            <person name="Roberts A."/>
            <person name="Saif S."/>
            <person name="Shenoy N."/>
            <person name="Sisk P."/>
            <person name="Stolte C."/>
            <person name="Sykes S."/>
            <person name="Thomson T."/>
            <person name="Walk T."/>
            <person name="White J."/>
            <person name="Yandava C."/>
            <person name="Burger G."/>
            <person name="Gray M.W."/>
            <person name="Holland P.W.H."/>
            <person name="King N."/>
            <person name="Lang F.B.F."/>
            <person name="Roger A.J."/>
            <person name="Ruiz-Trillo I."/>
            <person name="Lander E."/>
            <person name="Nusbaum C."/>
        </authorList>
    </citation>
    <scope>NUCLEOTIDE SEQUENCE [LARGE SCALE GENOMIC DNA]</scope>
    <source>
        <strain evidence="5 6">ATCC 50062</strain>
    </source>
</reference>
<sequence>MNTGRRYILPTLPEELAHQAKLKHEAEKAARKESHLPQDLSMHRAPTTSRKKLRRLAKRERAERKRAHNERQRKRPRKEPVLKAYANKPAEGGAFSSDTESEEVDSDSDEAGRERKRQKKGANANFLKLLAKEGLIDGDYGQDGDDMKDTIDLEIADLERKLGLNRKRRKQTKDEFDYAEIAGDAVLKGLSAAGGGGGGGGGGGAFDEDELRDSSNSATSSSSNSSSSDSGSGSSGSGSSSGYSSSSSSSSSAAVDAETLAQRRRIAQKLRGVVNRLAVSNLAPMCGKIVAVLEQQPRIEVAQLLTSIMLGMMSGQKRGIDELLTTYAAAVAWLHIEAGQDVSARIVERLVQVFVGESEGGAAWTDAGRRAAGKLVASRPVMLLLVQLYNFGLWRGADVRSGEAACSGAADPLRARLRGDDPVSLKTMISDVDAAVRAAGGAEALGSTSRVTFMLETIHQVRNNRRRLSDERAGLEPYYKALPARTGESGPLRLTASRYLEQGKAGLWWVLGEAMHDDAAKYAKVEVPVVPPELAALASEMGMTTEVRKAVFFVLVTSSDYVDAFEKVSKLSLRPKQARQIVHVAIESALQETQYNPFYEHFISKVLKSDHNHRVTFQFAMWDKFRALAELSAAERLNLAKLVGALLGRGAASMTVLKGAQLESLSKAGLLFFRLVFTVLLLNHSAEDVHSAFQRLVGSEDLVFLRQDVTFFLKNLLVPSAKAKAKAKTSSAGAIVAAMAHATPLSLKLMTAVYDANGQHPFVPVAEWAKMSAEERTRQVRHEMKRRVKAAVFALDGGVRV</sequence>
<feature type="compositionally biased region" description="Basic and acidic residues" evidence="3">
    <location>
        <begin position="21"/>
        <end position="36"/>
    </location>
</feature>
<dbReference type="PANTHER" id="PTHR18034:SF4">
    <property type="entry name" value="NUCLEOLAR MIF4G DOMAIN-CONTAINING PROTEIN 1"/>
    <property type="match status" value="1"/>
</dbReference>
<dbReference type="eggNOG" id="KOG2141">
    <property type="taxonomic scope" value="Eukaryota"/>
</dbReference>
<keyword evidence="2" id="KW-0539">Nucleus</keyword>
<dbReference type="PANTHER" id="PTHR18034">
    <property type="entry name" value="CELL CYCLE CONTROL PROTEIN CWF22-RELATED"/>
    <property type="match status" value="1"/>
</dbReference>
<feature type="region of interest" description="Disordered" evidence="3">
    <location>
        <begin position="21"/>
        <end position="124"/>
    </location>
</feature>
<feature type="compositionally biased region" description="Basic residues" evidence="3">
    <location>
        <begin position="49"/>
        <end position="77"/>
    </location>
</feature>
<evidence type="ECO:0000256" key="1">
    <source>
        <dbReference type="ARBA" id="ARBA00004123"/>
    </source>
</evidence>
<dbReference type="RefSeq" id="XP_013758006.1">
    <property type="nucleotide sequence ID" value="XM_013902552.1"/>
</dbReference>
<feature type="region of interest" description="Disordered" evidence="3">
    <location>
        <begin position="196"/>
        <end position="253"/>
    </location>
</feature>
<comment type="subcellular location">
    <subcellularLocation>
        <location evidence="1">Nucleus</location>
    </subcellularLocation>
</comment>
<dbReference type="GeneID" id="25564729"/>
<organism evidence="5 6">
    <name type="scientific">Thecamonas trahens ATCC 50062</name>
    <dbReference type="NCBI Taxonomy" id="461836"/>
    <lineage>
        <taxon>Eukaryota</taxon>
        <taxon>Apusozoa</taxon>
        <taxon>Apusomonadida</taxon>
        <taxon>Apusomonadidae</taxon>
        <taxon>Thecamonas</taxon>
    </lineage>
</organism>
<dbReference type="STRING" id="461836.A0A0L0DD89"/>
<dbReference type="Pfam" id="PF02847">
    <property type="entry name" value="MA3"/>
    <property type="match status" value="1"/>
</dbReference>
<dbReference type="PROSITE" id="PS51366">
    <property type="entry name" value="MI"/>
    <property type="match status" value="1"/>
</dbReference>
<evidence type="ECO:0000256" key="2">
    <source>
        <dbReference type="ARBA" id="ARBA00023242"/>
    </source>
</evidence>
<feature type="compositionally biased region" description="Gly residues" evidence="3">
    <location>
        <begin position="196"/>
        <end position="205"/>
    </location>
</feature>
<dbReference type="SMART" id="SM00544">
    <property type="entry name" value="MA3"/>
    <property type="match status" value="1"/>
</dbReference>
<evidence type="ECO:0000313" key="6">
    <source>
        <dbReference type="Proteomes" id="UP000054408"/>
    </source>
</evidence>
<dbReference type="OrthoDB" id="10260961at2759"/>
<evidence type="ECO:0000256" key="3">
    <source>
        <dbReference type="SAM" id="MobiDB-lite"/>
    </source>
</evidence>
<protein>
    <submittedName>
        <fullName evidence="5">Nom1 protein</fullName>
    </submittedName>
</protein>
<dbReference type="GO" id="GO:0003723">
    <property type="term" value="F:RNA binding"/>
    <property type="evidence" value="ECO:0007669"/>
    <property type="project" value="TreeGrafter"/>
</dbReference>
<feature type="domain" description="MI" evidence="4">
    <location>
        <begin position="546"/>
        <end position="662"/>
    </location>
</feature>
<dbReference type="GO" id="GO:0042274">
    <property type="term" value="P:ribosomal small subunit biogenesis"/>
    <property type="evidence" value="ECO:0007669"/>
    <property type="project" value="TreeGrafter"/>
</dbReference>
<accession>A0A0L0DD89</accession>
<gene>
    <name evidence="5" type="ORF">AMSG_05290</name>
</gene>
<feature type="compositionally biased region" description="Acidic residues" evidence="3">
    <location>
        <begin position="99"/>
        <end position="109"/>
    </location>
</feature>
<proteinExistence type="predicted"/>
<feature type="compositionally biased region" description="Low complexity" evidence="3">
    <location>
        <begin position="214"/>
        <end position="252"/>
    </location>
</feature>
<dbReference type="InterPro" id="IPR003891">
    <property type="entry name" value="Initiation_fac_eIF4g_MI"/>
</dbReference>
<dbReference type="Gene3D" id="1.25.40.180">
    <property type="match status" value="1"/>
</dbReference>